<evidence type="ECO:0000313" key="1">
    <source>
        <dbReference type="EMBL" id="RYU80505.1"/>
    </source>
</evidence>
<gene>
    <name evidence="1" type="ORF">EWM57_08410</name>
</gene>
<dbReference type="Proteomes" id="UP000294155">
    <property type="component" value="Unassembled WGS sequence"/>
</dbReference>
<dbReference type="AlphaFoldDB" id="A0A4V1ZAW0"/>
<dbReference type="RefSeq" id="WP_129920695.1">
    <property type="nucleotide sequence ID" value="NZ_SEWE01000013.1"/>
</dbReference>
<dbReference type="EMBL" id="SEWE01000013">
    <property type="protein sequence ID" value="RYU80505.1"/>
    <property type="molecule type" value="Genomic_DNA"/>
</dbReference>
<reference evidence="1 2" key="1">
    <citation type="submission" date="2019-02" db="EMBL/GenBank/DDBJ databases">
        <title>Bacterial novel species isolated from soil.</title>
        <authorList>
            <person name="Jung H.-Y."/>
        </authorList>
    </citation>
    <scope>NUCLEOTIDE SEQUENCE [LARGE SCALE GENOMIC DNA]</scope>
    <source>
        <strain evidence="1 2">1-3-3-3</strain>
    </source>
</reference>
<proteinExistence type="predicted"/>
<evidence type="ECO:0000313" key="2">
    <source>
        <dbReference type="Proteomes" id="UP000294155"/>
    </source>
</evidence>
<organism evidence="1 2">
    <name type="scientific">Hymenobacter persicinus</name>
    <dbReference type="NCBI Taxonomy" id="2025506"/>
    <lineage>
        <taxon>Bacteria</taxon>
        <taxon>Pseudomonadati</taxon>
        <taxon>Bacteroidota</taxon>
        <taxon>Cytophagia</taxon>
        <taxon>Cytophagales</taxon>
        <taxon>Hymenobacteraceae</taxon>
        <taxon>Hymenobacter</taxon>
    </lineage>
</organism>
<accession>A0A4V1ZAW0</accession>
<keyword evidence="2" id="KW-1185">Reference proteome</keyword>
<sequence length="324" mass="34611">MKLLLKILLAVVLLLVVSGVGGYFYMQKKFQAPANQLVVSQLPLTSAFVWQADTTARPAVAHQALLIPVRVPGCPRACYLQFDTGAPYTLLYAKSVAALRAAYPGTQAALAAPHDTVRNLTFTLGDGQVLARRLPLLRGGASELPADSAAPVLIGTLGSDLLEGRVLVLDYARQRMELAAQVPAELAARATFVPLAFKSRRVMFDAAVQGQTKQMMFDTGSSAAGLITSQANWEQLARPGAQPSTTAVNSWGKTLTKHSVATPANLELGAAKIPLQTVTYIEGMTFMQEMLTRFSGLGGMLGNVPFMGRIIILDVRGARFGLVQ</sequence>
<dbReference type="OrthoDB" id="7548156at2"/>
<protein>
    <recommendedName>
        <fullName evidence="3">Peptidase A2 domain-containing protein</fullName>
    </recommendedName>
</protein>
<name>A0A4V1ZAW0_9BACT</name>
<evidence type="ECO:0008006" key="3">
    <source>
        <dbReference type="Google" id="ProtNLM"/>
    </source>
</evidence>
<comment type="caution">
    <text evidence="1">The sequence shown here is derived from an EMBL/GenBank/DDBJ whole genome shotgun (WGS) entry which is preliminary data.</text>
</comment>